<protein>
    <submittedName>
        <fullName evidence="2">AbrB/MazE/SpoVT family DNA-binding domain-containing protein</fullName>
    </submittedName>
</protein>
<proteinExistence type="predicted"/>
<dbReference type="SUPFAM" id="SSF89447">
    <property type="entry name" value="AbrB/MazE/MraZ-like"/>
    <property type="match status" value="1"/>
</dbReference>
<dbReference type="Pfam" id="PF04014">
    <property type="entry name" value="MazE_antitoxin"/>
    <property type="match status" value="1"/>
</dbReference>
<evidence type="ECO:0000259" key="1">
    <source>
        <dbReference type="SMART" id="SM00966"/>
    </source>
</evidence>
<name>A0A444LF95_9HYPH</name>
<dbReference type="Proteomes" id="UP000287687">
    <property type="component" value="Unassembled WGS sequence"/>
</dbReference>
<gene>
    <name evidence="2" type="ORF">EPK99_13675</name>
</gene>
<dbReference type="SMART" id="SM00966">
    <property type="entry name" value="SpoVT_AbrB"/>
    <property type="match status" value="1"/>
</dbReference>
<comment type="caution">
    <text evidence="2">The sequence shown here is derived from an EMBL/GenBank/DDBJ whole genome shotgun (WGS) entry which is preliminary data.</text>
</comment>
<evidence type="ECO:0000313" key="2">
    <source>
        <dbReference type="EMBL" id="RWX76723.1"/>
    </source>
</evidence>
<dbReference type="InterPro" id="IPR007159">
    <property type="entry name" value="SpoVT-AbrB_dom"/>
</dbReference>
<sequence length="96" mass="10702">MADTLTTKISTKGQVILPKAVRQRRDWNTGTKLIVEETPEGVLLKKAPIFPQTKPSDVFGMLKDKYKGEPKTIEEMDAALLEAVAEDFKRSVDPNS</sequence>
<dbReference type="RefSeq" id="WP_128443640.1">
    <property type="nucleotide sequence ID" value="NZ_SBIP01000003.1"/>
</dbReference>
<dbReference type="OrthoDB" id="7160352at2"/>
<feature type="domain" description="SpoVT-AbrB" evidence="1">
    <location>
        <begin position="7"/>
        <end position="52"/>
    </location>
</feature>
<dbReference type="GO" id="GO:0003677">
    <property type="term" value="F:DNA binding"/>
    <property type="evidence" value="ECO:0007669"/>
    <property type="project" value="UniProtKB-KW"/>
</dbReference>
<dbReference type="NCBIfam" id="TIGR01439">
    <property type="entry name" value="lp_hng_hel_AbrB"/>
    <property type="match status" value="1"/>
</dbReference>
<organism evidence="2 3">
    <name type="scientific">Neorhizobium lilium</name>
    <dbReference type="NCBI Taxonomy" id="2503024"/>
    <lineage>
        <taxon>Bacteria</taxon>
        <taxon>Pseudomonadati</taxon>
        <taxon>Pseudomonadota</taxon>
        <taxon>Alphaproteobacteria</taxon>
        <taxon>Hyphomicrobiales</taxon>
        <taxon>Rhizobiaceae</taxon>
        <taxon>Rhizobium/Agrobacterium group</taxon>
        <taxon>Neorhizobium</taxon>
    </lineage>
</organism>
<dbReference type="AlphaFoldDB" id="A0A444LF95"/>
<dbReference type="Gene3D" id="2.10.260.10">
    <property type="match status" value="1"/>
</dbReference>
<reference evidence="2 3" key="1">
    <citation type="submission" date="2019-01" db="EMBL/GenBank/DDBJ databases">
        <title>The draft genome of Rhizobium sp. 24NR.</title>
        <authorList>
            <person name="Liu L."/>
            <person name="Liang L."/>
            <person name="Shi S."/>
            <person name="Xu L."/>
            <person name="Wang X."/>
            <person name="Li L."/>
            <person name="Zhang X."/>
        </authorList>
    </citation>
    <scope>NUCLEOTIDE SEQUENCE [LARGE SCALE GENOMIC DNA]</scope>
    <source>
        <strain evidence="2 3">24NR</strain>
    </source>
</reference>
<keyword evidence="2" id="KW-0238">DNA-binding</keyword>
<evidence type="ECO:0000313" key="3">
    <source>
        <dbReference type="Proteomes" id="UP000287687"/>
    </source>
</evidence>
<accession>A0A444LF95</accession>
<dbReference type="EMBL" id="SBIP01000003">
    <property type="protein sequence ID" value="RWX76723.1"/>
    <property type="molecule type" value="Genomic_DNA"/>
</dbReference>
<keyword evidence="3" id="KW-1185">Reference proteome</keyword>
<dbReference type="InterPro" id="IPR037914">
    <property type="entry name" value="SpoVT-AbrB_sf"/>
</dbReference>